<keyword evidence="3 5" id="KW-0067">ATP-binding</keyword>
<dbReference type="InterPro" id="IPR003593">
    <property type="entry name" value="AAA+_ATPase"/>
</dbReference>
<proteinExistence type="predicted"/>
<feature type="domain" description="ABC transporter" evidence="4">
    <location>
        <begin position="4"/>
        <end position="240"/>
    </location>
</feature>
<evidence type="ECO:0000313" key="6">
    <source>
        <dbReference type="Proteomes" id="UP000199520"/>
    </source>
</evidence>
<keyword evidence="2" id="KW-0547">Nucleotide-binding</keyword>
<dbReference type="RefSeq" id="WP_090938613.1">
    <property type="nucleotide sequence ID" value="NZ_FOTS01000026.1"/>
</dbReference>
<dbReference type="GO" id="GO:0005524">
    <property type="term" value="F:ATP binding"/>
    <property type="evidence" value="ECO:0007669"/>
    <property type="project" value="UniProtKB-KW"/>
</dbReference>
<dbReference type="EMBL" id="FOTS01000026">
    <property type="protein sequence ID" value="SFL93024.1"/>
    <property type="molecule type" value="Genomic_DNA"/>
</dbReference>
<dbReference type="Proteomes" id="UP000199520">
    <property type="component" value="Unassembled WGS sequence"/>
</dbReference>
<dbReference type="PANTHER" id="PTHR42788">
    <property type="entry name" value="TAURINE IMPORT ATP-BINDING PROTEIN-RELATED"/>
    <property type="match status" value="1"/>
</dbReference>
<dbReference type="SUPFAM" id="SSF52540">
    <property type="entry name" value="P-loop containing nucleoside triphosphate hydrolases"/>
    <property type="match status" value="1"/>
</dbReference>
<dbReference type="PROSITE" id="PS50893">
    <property type="entry name" value="ABC_TRANSPORTER_2"/>
    <property type="match status" value="1"/>
</dbReference>
<dbReference type="CDD" id="cd03293">
    <property type="entry name" value="ABC_NrtD_SsuB_transporters"/>
    <property type="match status" value="1"/>
</dbReference>
<dbReference type="OrthoDB" id="18967at2"/>
<accession>A0A1I4LPT8</accession>
<dbReference type="InterPro" id="IPR050166">
    <property type="entry name" value="ABC_transporter_ATP-bind"/>
</dbReference>
<gene>
    <name evidence="5" type="ORF">SAMN04490355_102623</name>
</gene>
<dbReference type="GO" id="GO:0016887">
    <property type="term" value="F:ATP hydrolysis activity"/>
    <property type="evidence" value="ECO:0007669"/>
    <property type="project" value="InterPro"/>
</dbReference>
<evidence type="ECO:0000256" key="3">
    <source>
        <dbReference type="ARBA" id="ARBA00022840"/>
    </source>
</evidence>
<keyword evidence="6" id="KW-1185">Reference proteome</keyword>
<dbReference type="AlphaFoldDB" id="A0A1I4LPT8"/>
<organism evidence="5 6">
    <name type="scientific">Pelosinus propionicus DSM 13327</name>
    <dbReference type="NCBI Taxonomy" id="1123291"/>
    <lineage>
        <taxon>Bacteria</taxon>
        <taxon>Bacillati</taxon>
        <taxon>Bacillota</taxon>
        <taxon>Negativicutes</taxon>
        <taxon>Selenomonadales</taxon>
        <taxon>Sporomusaceae</taxon>
        <taxon>Pelosinus</taxon>
    </lineage>
</organism>
<evidence type="ECO:0000256" key="2">
    <source>
        <dbReference type="ARBA" id="ARBA00022741"/>
    </source>
</evidence>
<protein>
    <submittedName>
        <fullName evidence="5">NitT/TauT family transport system ATP-binding protein</fullName>
    </submittedName>
</protein>
<dbReference type="InterPro" id="IPR017871">
    <property type="entry name" value="ABC_transporter-like_CS"/>
</dbReference>
<evidence type="ECO:0000256" key="1">
    <source>
        <dbReference type="ARBA" id="ARBA00022448"/>
    </source>
</evidence>
<dbReference type="Pfam" id="PF00005">
    <property type="entry name" value="ABC_tran"/>
    <property type="match status" value="1"/>
</dbReference>
<dbReference type="SMART" id="SM00382">
    <property type="entry name" value="AAA"/>
    <property type="match status" value="1"/>
</dbReference>
<keyword evidence="1" id="KW-0813">Transport</keyword>
<sequence>MSKIQASKIHRQFQVNNDFGKKTKLTVLDDFNLQVREGEFLSILGPSGCGKSTFLNMLAGLDKQDDGQLLIDGDPVGDRSFDRGMVFQGYALFPWRTVLENVEIGLQIRGLEKKEREEIAKYYLTMVGLAAFANRYPHQLSGGMKQRVAIARVLAYQPDIMLMDEPFAALDAQTRETLQLELIRIWEADKKTIVFITHSIDEAILLSDRVAVMTARPGKVKEIIDVSLPRPRSEEIRNSSEFTQIRQYAWSLIKDEVTKAQVYQESVEQGQDTIMVQPIISLQQKFKDMIQKRIGEHNEKIG</sequence>
<dbReference type="InterPro" id="IPR027417">
    <property type="entry name" value="P-loop_NTPase"/>
</dbReference>
<dbReference type="PANTHER" id="PTHR42788:SF13">
    <property type="entry name" value="ALIPHATIC SULFONATES IMPORT ATP-BINDING PROTEIN SSUB"/>
    <property type="match status" value="1"/>
</dbReference>
<dbReference type="Gene3D" id="3.40.50.300">
    <property type="entry name" value="P-loop containing nucleotide triphosphate hydrolases"/>
    <property type="match status" value="1"/>
</dbReference>
<evidence type="ECO:0000313" key="5">
    <source>
        <dbReference type="EMBL" id="SFL93024.1"/>
    </source>
</evidence>
<name>A0A1I4LPT8_9FIRM</name>
<dbReference type="STRING" id="1123291.SAMN04490355_102623"/>
<evidence type="ECO:0000259" key="4">
    <source>
        <dbReference type="PROSITE" id="PS50893"/>
    </source>
</evidence>
<reference evidence="6" key="1">
    <citation type="submission" date="2016-10" db="EMBL/GenBank/DDBJ databases">
        <authorList>
            <person name="Varghese N."/>
            <person name="Submissions S."/>
        </authorList>
    </citation>
    <scope>NUCLEOTIDE SEQUENCE [LARGE SCALE GENOMIC DNA]</scope>
    <source>
        <strain evidence="6">DSM 13327</strain>
    </source>
</reference>
<dbReference type="PROSITE" id="PS00211">
    <property type="entry name" value="ABC_TRANSPORTER_1"/>
    <property type="match status" value="1"/>
</dbReference>
<dbReference type="InterPro" id="IPR003439">
    <property type="entry name" value="ABC_transporter-like_ATP-bd"/>
</dbReference>